<sequence length="288" mass="32659">MASKKNKNNNVSIDFLDFNLLVITSCAGYAEFEQFPGFDETKPDTLTTTITTSTALLTNITLPIVRSSKKQQYRNMTSLTTTEHIKNMSIYTTTKRSKFKCPKEGPTNFGVYEVPTQRDLALMAKNILLNSYDSYNQQSMQLLKDIKEATKAALAMESKCLYNKQMYAKCVKIAGKQCERYTKDSLANLEAQRLDVLALTEDRICNLSDMTADPLHLIKLIAQERATLDFALPGFLILLNNCSAHCIRSNVASKRKPLRHMTDQDLVIRHILTKKNYIQLINDSKHKA</sequence>
<protein>
    <submittedName>
        <fullName evidence="1">Uncharacterized protein</fullName>
    </submittedName>
</protein>
<comment type="caution">
    <text evidence="1">The sequence shown here is derived from an EMBL/GenBank/DDBJ whole genome shotgun (WGS) entry which is preliminary data.</text>
</comment>
<reference evidence="1" key="1">
    <citation type="submission" date="2022-05" db="EMBL/GenBank/DDBJ databases">
        <authorList>
            <person name="Okamura Y."/>
        </authorList>
    </citation>
    <scope>NUCLEOTIDE SEQUENCE</scope>
</reference>
<dbReference type="EMBL" id="CALOZG010000004">
    <property type="protein sequence ID" value="CAH4023777.1"/>
    <property type="molecule type" value="Genomic_DNA"/>
</dbReference>
<dbReference type="Proteomes" id="UP001152562">
    <property type="component" value="Unassembled WGS sequence"/>
</dbReference>
<accession>A0A9P0T9B4</accession>
<dbReference type="AlphaFoldDB" id="A0A9P0T9B4"/>
<gene>
    <name evidence="1" type="ORF">PIBRA_LOCUS4355</name>
</gene>
<proteinExistence type="predicted"/>
<organism evidence="1 2">
    <name type="scientific">Pieris brassicae</name>
    <name type="common">White butterfly</name>
    <name type="synonym">Large white butterfly</name>
    <dbReference type="NCBI Taxonomy" id="7116"/>
    <lineage>
        <taxon>Eukaryota</taxon>
        <taxon>Metazoa</taxon>
        <taxon>Ecdysozoa</taxon>
        <taxon>Arthropoda</taxon>
        <taxon>Hexapoda</taxon>
        <taxon>Insecta</taxon>
        <taxon>Pterygota</taxon>
        <taxon>Neoptera</taxon>
        <taxon>Endopterygota</taxon>
        <taxon>Lepidoptera</taxon>
        <taxon>Glossata</taxon>
        <taxon>Ditrysia</taxon>
        <taxon>Papilionoidea</taxon>
        <taxon>Pieridae</taxon>
        <taxon>Pierinae</taxon>
        <taxon>Pieris</taxon>
    </lineage>
</organism>
<evidence type="ECO:0000313" key="1">
    <source>
        <dbReference type="EMBL" id="CAH4023777.1"/>
    </source>
</evidence>
<evidence type="ECO:0000313" key="2">
    <source>
        <dbReference type="Proteomes" id="UP001152562"/>
    </source>
</evidence>
<keyword evidence="2" id="KW-1185">Reference proteome</keyword>
<name>A0A9P0T9B4_PIEBR</name>